<accession>K9TVU0</accession>
<dbReference type="SUPFAM" id="SSF75217">
    <property type="entry name" value="alpha/beta knot"/>
    <property type="match status" value="1"/>
</dbReference>
<evidence type="ECO:0000256" key="1">
    <source>
        <dbReference type="ARBA" id="ARBA00007228"/>
    </source>
</evidence>
<keyword evidence="2 5" id="KW-0489">Methyltransferase</keyword>
<dbReference type="InterPro" id="IPR029026">
    <property type="entry name" value="tRNA_m1G_MTases_N"/>
</dbReference>
<evidence type="ECO:0000256" key="3">
    <source>
        <dbReference type="ARBA" id="ARBA00022679"/>
    </source>
</evidence>
<name>K9TVU0_CHRTP</name>
<dbReference type="KEGG" id="cthe:Chro_1427"/>
<evidence type="ECO:0000259" key="6">
    <source>
        <dbReference type="Pfam" id="PF00588"/>
    </source>
</evidence>
<sequence length="286" mass="31634">MPYTVVERVTKFYGIVNESTSPSYSKNGLAAPGYPLAAVRIVLVEPAGSLNVGAIARVMKNMGLQQLVLVNPQCDPLSLEAQQMAVHAFDLLQAAQVVETLPAALQGCTRAIATTARPRTLDIQLEQPQDALPWLISTSEQATALIFGPESRGLSNEEMYYAQRFIRIPSNPAYPSLNLAQAVAICCYELAKYSQLGVNDDKSAIAVDYASVEALEGFYQQLEALLLKIGYLYPHTATSRMEKFRQLFNRTQLENTEVSMLRGILTQMEWAMKNSEAWKSEFGSDR</sequence>
<dbReference type="HOGENOM" id="CLU_056931_3_0_3"/>
<evidence type="ECO:0000256" key="2">
    <source>
        <dbReference type="ARBA" id="ARBA00022603"/>
    </source>
</evidence>
<evidence type="ECO:0000256" key="5">
    <source>
        <dbReference type="RuleBase" id="RU362024"/>
    </source>
</evidence>
<feature type="domain" description="tRNA/rRNA methyltransferase SpoU type" evidence="6">
    <location>
        <begin position="39"/>
        <end position="188"/>
    </location>
</feature>
<comment type="similarity">
    <text evidence="1">Belongs to the class IV-like SAM-binding methyltransferase superfamily. RNA methyltransferase TrmH family.</text>
</comment>
<dbReference type="GO" id="GO:0106339">
    <property type="term" value="F:tRNA (cytidine(32)-2'-O)-methyltransferase activity"/>
    <property type="evidence" value="ECO:0007669"/>
    <property type="project" value="RHEA"/>
</dbReference>
<dbReference type="GO" id="GO:0003723">
    <property type="term" value="F:RNA binding"/>
    <property type="evidence" value="ECO:0007669"/>
    <property type="project" value="InterPro"/>
</dbReference>
<dbReference type="EMBL" id="CP003597">
    <property type="protein sequence ID" value="AFY86952.1"/>
    <property type="molecule type" value="Genomic_DNA"/>
</dbReference>
<comment type="catalytic activity">
    <reaction evidence="5">
        <text>uridine(32) in tRNA + S-adenosyl-L-methionine = 2'-O-methyluridine(32) in tRNA + S-adenosyl-L-homocysteine + H(+)</text>
        <dbReference type="Rhea" id="RHEA:42936"/>
        <dbReference type="Rhea" id="RHEA-COMP:10107"/>
        <dbReference type="Rhea" id="RHEA-COMP:10290"/>
        <dbReference type="ChEBI" id="CHEBI:15378"/>
        <dbReference type="ChEBI" id="CHEBI:57856"/>
        <dbReference type="ChEBI" id="CHEBI:59789"/>
        <dbReference type="ChEBI" id="CHEBI:65315"/>
        <dbReference type="ChEBI" id="CHEBI:74478"/>
        <dbReference type="EC" id="2.1.1.200"/>
    </reaction>
</comment>
<comment type="subunit">
    <text evidence="5">Homodimer.</text>
</comment>
<evidence type="ECO:0000313" key="8">
    <source>
        <dbReference type="Proteomes" id="UP000010384"/>
    </source>
</evidence>
<dbReference type="CDD" id="cd18093">
    <property type="entry name" value="SpoU-like_TrmJ"/>
    <property type="match status" value="1"/>
</dbReference>
<dbReference type="Gene3D" id="3.40.1280.10">
    <property type="match status" value="1"/>
</dbReference>
<dbReference type="NCBIfam" id="TIGR00050">
    <property type="entry name" value="rRNA_methyl_1"/>
    <property type="match status" value="1"/>
</dbReference>
<proteinExistence type="inferred from homology"/>
<dbReference type="Gene3D" id="1.10.8.590">
    <property type="match status" value="1"/>
</dbReference>
<evidence type="ECO:0000313" key="7">
    <source>
        <dbReference type="EMBL" id="AFY86952.1"/>
    </source>
</evidence>
<comment type="subcellular location">
    <subcellularLocation>
        <location evidence="5">Cytoplasm</location>
    </subcellularLocation>
</comment>
<protein>
    <recommendedName>
        <fullName evidence="5">tRNA (cytidine/uridine-2'-O-)-methyltransferase TrmJ</fullName>
        <ecNumber evidence="5">2.1.1.200</ecNumber>
    </recommendedName>
    <alternativeName>
        <fullName evidence="5">tRNA (cytidine(32)/uridine(32)-2'-O)-methyltransferase</fullName>
    </alternativeName>
    <alternativeName>
        <fullName evidence="5">tRNA Cm32/Um32 methyltransferase</fullName>
    </alternativeName>
</protein>
<evidence type="ECO:0000256" key="4">
    <source>
        <dbReference type="ARBA" id="ARBA00022691"/>
    </source>
</evidence>
<reference evidence="7 8" key="1">
    <citation type="submission" date="2012-06" db="EMBL/GenBank/DDBJ databases">
        <title>Finished chromosome of genome of Chroococcidiopsis thermalis PCC 7203.</title>
        <authorList>
            <consortium name="US DOE Joint Genome Institute"/>
            <person name="Gugger M."/>
            <person name="Coursin T."/>
            <person name="Rippka R."/>
            <person name="Tandeau De Marsac N."/>
            <person name="Huntemann M."/>
            <person name="Wei C.-L."/>
            <person name="Han J."/>
            <person name="Detter J.C."/>
            <person name="Han C."/>
            <person name="Tapia R."/>
            <person name="Davenport K."/>
            <person name="Daligault H."/>
            <person name="Erkkila T."/>
            <person name="Gu W."/>
            <person name="Munk A.C.C."/>
            <person name="Teshima H."/>
            <person name="Xu Y."/>
            <person name="Chain P."/>
            <person name="Chen A."/>
            <person name="Krypides N."/>
            <person name="Mavromatis K."/>
            <person name="Markowitz V."/>
            <person name="Szeto E."/>
            <person name="Ivanova N."/>
            <person name="Mikhailova N."/>
            <person name="Ovchinnikova G."/>
            <person name="Pagani I."/>
            <person name="Pati A."/>
            <person name="Goodwin L."/>
            <person name="Peters L."/>
            <person name="Pitluck S."/>
            <person name="Woyke T."/>
            <person name="Kerfeld C."/>
        </authorList>
    </citation>
    <scope>NUCLEOTIDE SEQUENCE [LARGE SCALE GENOMIC DNA]</scope>
    <source>
        <strain evidence="7 8">PCC 7203</strain>
    </source>
</reference>
<dbReference type="InterPro" id="IPR004384">
    <property type="entry name" value="RNA_MeTrfase_TrmJ/LasT"/>
</dbReference>
<dbReference type="eggNOG" id="COG0565">
    <property type="taxonomic scope" value="Bacteria"/>
</dbReference>
<dbReference type="InterPro" id="IPR001537">
    <property type="entry name" value="SpoU_MeTrfase"/>
</dbReference>
<dbReference type="GO" id="GO:0160206">
    <property type="term" value="F:tRNA (cytidine(32)/uridine(32)-2'-O)-methyltransferase activity"/>
    <property type="evidence" value="ECO:0007669"/>
    <property type="project" value="UniProtKB-EC"/>
</dbReference>
<comment type="catalytic activity">
    <reaction evidence="5">
        <text>cytidine(32) in tRNA + S-adenosyl-L-methionine = 2'-O-methylcytidine(32) in tRNA + S-adenosyl-L-homocysteine + H(+)</text>
        <dbReference type="Rhea" id="RHEA:42932"/>
        <dbReference type="Rhea" id="RHEA-COMP:10288"/>
        <dbReference type="Rhea" id="RHEA-COMP:10289"/>
        <dbReference type="ChEBI" id="CHEBI:15378"/>
        <dbReference type="ChEBI" id="CHEBI:57856"/>
        <dbReference type="ChEBI" id="CHEBI:59789"/>
        <dbReference type="ChEBI" id="CHEBI:74495"/>
        <dbReference type="ChEBI" id="CHEBI:82748"/>
        <dbReference type="EC" id="2.1.1.200"/>
    </reaction>
</comment>
<keyword evidence="5" id="KW-0963">Cytoplasm</keyword>
<keyword evidence="5" id="KW-0819">tRNA processing</keyword>
<dbReference type="PANTHER" id="PTHR42786">
    <property type="entry name" value="TRNA/RRNA METHYLTRANSFERASE"/>
    <property type="match status" value="1"/>
</dbReference>
<keyword evidence="4 5" id="KW-0949">S-adenosyl-L-methionine</keyword>
<keyword evidence="8" id="KW-1185">Reference proteome</keyword>
<dbReference type="OrthoDB" id="9806346at2"/>
<dbReference type="PATRIC" id="fig|251229.3.peg.1677"/>
<dbReference type="STRING" id="251229.Chro_1427"/>
<comment type="function">
    <text evidence="5">Catalyzes the formation of 2'O-methylated cytidine (Cm32) or 2'O-methylated uridine (Um32) at position 32 in tRNA.</text>
</comment>
<organism evidence="7 8">
    <name type="scientific">Chroococcidiopsis thermalis (strain PCC 7203)</name>
    <dbReference type="NCBI Taxonomy" id="251229"/>
    <lineage>
        <taxon>Bacteria</taxon>
        <taxon>Bacillati</taxon>
        <taxon>Cyanobacteriota</taxon>
        <taxon>Cyanophyceae</taxon>
        <taxon>Chroococcidiopsidales</taxon>
        <taxon>Chroococcidiopsidaceae</taxon>
        <taxon>Chroococcidiopsis</taxon>
    </lineage>
</organism>
<dbReference type="Pfam" id="PF00588">
    <property type="entry name" value="SpoU_methylase"/>
    <property type="match status" value="1"/>
</dbReference>
<dbReference type="AlphaFoldDB" id="K9TVU0"/>
<dbReference type="GO" id="GO:0005829">
    <property type="term" value="C:cytosol"/>
    <property type="evidence" value="ECO:0007669"/>
    <property type="project" value="TreeGrafter"/>
</dbReference>
<dbReference type="EC" id="2.1.1.200" evidence="5"/>
<dbReference type="GO" id="GO:0002128">
    <property type="term" value="P:tRNA nucleoside ribose methylation"/>
    <property type="evidence" value="ECO:0007669"/>
    <property type="project" value="TreeGrafter"/>
</dbReference>
<dbReference type="InParanoid" id="K9TVU0"/>
<dbReference type="PANTHER" id="PTHR42786:SF2">
    <property type="entry name" value="TRNA (CYTIDINE_URIDINE-2'-O-)-METHYLTRANSFERASE TRMJ"/>
    <property type="match status" value="1"/>
</dbReference>
<keyword evidence="3 7" id="KW-0808">Transferase</keyword>
<dbReference type="InterPro" id="IPR029028">
    <property type="entry name" value="Alpha/beta_knot_MTases"/>
</dbReference>
<dbReference type="Proteomes" id="UP000010384">
    <property type="component" value="Chromosome"/>
</dbReference>
<dbReference type="PIRSF" id="PIRSF004808">
    <property type="entry name" value="LasT"/>
    <property type="match status" value="1"/>
</dbReference>
<gene>
    <name evidence="5" type="primary">trmJ</name>
    <name evidence="7" type="ORF">Chro_1427</name>
</gene>